<feature type="compositionally biased region" description="Low complexity" evidence="1">
    <location>
        <begin position="89"/>
        <end position="100"/>
    </location>
</feature>
<sequence>MKSLPVIFTRTHAETASQSSSHPTVSTHSKHNDLLHSPFLTHQVNNLNLPASASREGDLDLEALQLHHVLLQTYQDAQARAPVPEDGASDSSGDTITSDSGRGGSDEDISNANAAAGNSLDESRPGHNASFLSNSSTVGQNGSLKSSVRPPKDPVRASGSSRRKHVTFQDMERFRNSVRSQSATPDPQKQLHQSQSNGANSEDAVHLMRGPLSQGQPQSRVGINMTSFGPGSSLGGSRTRGHQNPLTEMNIPVNTSTSSNNSSISSRVAEGPRTGHASMGMRKDNPAYNSFGGYPQAKNSPRGLPATIGRDSPILQTFLPNPIHNDNLSVQQQPPFSNMNSPRLPFYEGGDTIDTLPKSWGDSPRSNTDSNSLSNSNSSCIAPSITRSQQQQHNHLQQPYVHMSSPRDRSNIHQHPALPQLSISARNSPRSPVEQMPRGQESLPTSPRVPSPTPLLPKRLDSVGMDNNKNANHTSLLGNDSKNYRAYAVSGSHQHPQAGNSKMGSFLAGRDWTTDSIATTEDCDDQRSTTTSGSYTIDNDDDYLPLEFKSKDVVV</sequence>
<feature type="compositionally biased region" description="Low complexity" evidence="1">
    <location>
        <begin position="389"/>
        <end position="398"/>
    </location>
</feature>
<gene>
    <name evidence="2" type="ORF">PoB_002252900</name>
</gene>
<feature type="region of interest" description="Disordered" evidence="1">
    <location>
        <begin position="81"/>
        <end position="282"/>
    </location>
</feature>
<keyword evidence="3" id="KW-1185">Reference proteome</keyword>
<dbReference type="AlphaFoldDB" id="A0AAV3ZQ69"/>
<feature type="compositionally biased region" description="Polar residues" evidence="1">
    <location>
        <begin position="130"/>
        <end position="146"/>
    </location>
</feature>
<evidence type="ECO:0000256" key="1">
    <source>
        <dbReference type="SAM" id="MobiDB-lite"/>
    </source>
</evidence>
<feature type="compositionally biased region" description="Polar residues" evidence="1">
    <location>
        <begin position="324"/>
        <end position="341"/>
    </location>
</feature>
<evidence type="ECO:0000313" key="2">
    <source>
        <dbReference type="EMBL" id="GFN96023.1"/>
    </source>
</evidence>
<reference evidence="2 3" key="1">
    <citation type="journal article" date="2021" name="Elife">
        <title>Chloroplast acquisition without the gene transfer in kleptoplastic sea slugs, Plakobranchus ocellatus.</title>
        <authorList>
            <person name="Maeda T."/>
            <person name="Takahashi S."/>
            <person name="Yoshida T."/>
            <person name="Shimamura S."/>
            <person name="Takaki Y."/>
            <person name="Nagai Y."/>
            <person name="Toyoda A."/>
            <person name="Suzuki Y."/>
            <person name="Arimoto A."/>
            <person name="Ishii H."/>
            <person name="Satoh N."/>
            <person name="Nishiyama T."/>
            <person name="Hasebe M."/>
            <person name="Maruyama T."/>
            <person name="Minagawa J."/>
            <person name="Obokata J."/>
            <person name="Shigenobu S."/>
        </authorList>
    </citation>
    <scope>NUCLEOTIDE SEQUENCE [LARGE SCALE GENOMIC DNA]</scope>
</reference>
<name>A0AAV3ZQ69_9GAST</name>
<feature type="compositionally biased region" description="Polar residues" evidence="1">
    <location>
        <begin position="213"/>
        <end position="230"/>
    </location>
</feature>
<protein>
    <submittedName>
        <fullName evidence="2">Uncharacterized protein</fullName>
    </submittedName>
</protein>
<feature type="compositionally biased region" description="Polar residues" evidence="1">
    <location>
        <begin position="421"/>
        <end position="430"/>
    </location>
</feature>
<feature type="compositionally biased region" description="Low complexity" evidence="1">
    <location>
        <begin position="254"/>
        <end position="266"/>
    </location>
</feature>
<feature type="region of interest" description="Disordered" evidence="1">
    <location>
        <begin position="1"/>
        <end position="32"/>
    </location>
</feature>
<accession>A0AAV3ZQ69</accession>
<dbReference type="EMBL" id="BLXT01002625">
    <property type="protein sequence ID" value="GFN96023.1"/>
    <property type="molecule type" value="Genomic_DNA"/>
</dbReference>
<evidence type="ECO:0000313" key="3">
    <source>
        <dbReference type="Proteomes" id="UP000735302"/>
    </source>
</evidence>
<feature type="compositionally biased region" description="Low complexity" evidence="1">
    <location>
        <begin position="366"/>
        <end position="379"/>
    </location>
</feature>
<feature type="compositionally biased region" description="Polar residues" evidence="1">
    <location>
        <begin position="177"/>
        <end position="200"/>
    </location>
</feature>
<proteinExistence type="predicted"/>
<organism evidence="2 3">
    <name type="scientific">Plakobranchus ocellatus</name>
    <dbReference type="NCBI Taxonomy" id="259542"/>
    <lineage>
        <taxon>Eukaryota</taxon>
        <taxon>Metazoa</taxon>
        <taxon>Spiralia</taxon>
        <taxon>Lophotrochozoa</taxon>
        <taxon>Mollusca</taxon>
        <taxon>Gastropoda</taxon>
        <taxon>Heterobranchia</taxon>
        <taxon>Euthyneura</taxon>
        <taxon>Panpulmonata</taxon>
        <taxon>Sacoglossa</taxon>
        <taxon>Placobranchoidea</taxon>
        <taxon>Plakobranchidae</taxon>
        <taxon>Plakobranchus</taxon>
    </lineage>
</organism>
<feature type="region of interest" description="Disordered" evidence="1">
    <location>
        <begin position="324"/>
        <end position="454"/>
    </location>
</feature>
<feature type="compositionally biased region" description="Polar residues" evidence="1">
    <location>
        <begin position="14"/>
        <end position="27"/>
    </location>
</feature>
<comment type="caution">
    <text evidence="2">The sequence shown here is derived from an EMBL/GenBank/DDBJ whole genome shotgun (WGS) entry which is preliminary data.</text>
</comment>
<dbReference type="Proteomes" id="UP000735302">
    <property type="component" value="Unassembled WGS sequence"/>
</dbReference>